<dbReference type="PANTHER" id="PTHR45929">
    <property type="entry name" value="JAK PATHWAY SIGNAL TRANSDUCTION ADAPTOR MOLECULE"/>
    <property type="match status" value="1"/>
</dbReference>
<evidence type="ECO:0000313" key="5">
    <source>
        <dbReference type="EMBL" id="ODQ67480.1"/>
    </source>
</evidence>
<dbReference type="Pfam" id="PF00018">
    <property type="entry name" value="SH3_1"/>
    <property type="match status" value="1"/>
</dbReference>
<dbReference type="OrthoDB" id="6250593at2759"/>
<feature type="domain" description="SH3" evidence="4">
    <location>
        <begin position="88"/>
        <end position="149"/>
    </location>
</feature>
<feature type="compositionally biased region" description="Polar residues" evidence="3">
    <location>
        <begin position="55"/>
        <end position="77"/>
    </location>
</feature>
<dbReference type="AlphaFoldDB" id="A0A1E3PQ92"/>
<evidence type="ECO:0000259" key="4">
    <source>
        <dbReference type="PROSITE" id="PS50002"/>
    </source>
</evidence>
<organism evidence="5 6">
    <name type="scientific">Nadsonia fulvescens var. elongata DSM 6958</name>
    <dbReference type="NCBI Taxonomy" id="857566"/>
    <lineage>
        <taxon>Eukaryota</taxon>
        <taxon>Fungi</taxon>
        <taxon>Dikarya</taxon>
        <taxon>Ascomycota</taxon>
        <taxon>Saccharomycotina</taxon>
        <taxon>Dipodascomycetes</taxon>
        <taxon>Dipodascales</taxon>
        <taxon>Dipodascales incertae sedis</taxon>
        <taxon>Nadsonia</taxon>
    </lineage>
</organism>
<sequence length="275" mass="30130">MSHNQAYINRSFASLHNEIDFLHDSGVLSKPLYDHLLVNLPLKYEGGVLELKNTTSSSQTELAKPGLSQTPSSQAMTSPPPYNPGSSADKDRVEAMYQYNGNGPTDLPLHPGQIVLVLEKMNPDWWRGKDVANGREGIFPSNYVRTVPSGPNDSKKETTPYVNNEYNSGYPSANNHNNGSNTSMYSNNLGAYGGHNQGYNNMPSAQSPSPFPPASTNYYPQQQPQQAQQPEQHAQPEQRPHHLPDGFKRFGNKLGNAAIFGAGSTIGSDIVNKIF</sequence>
<protein>
    <submittedName>
        <fullName evidence="5">SH3-domain-containing protein</fullName>
    </submittedName>
</protein>
<dbReference type="SMART" id="SM00326">
    <property type="entry name" value="SH3"/>
    <property type="match status" value="1"/>
</dbReference>
<proteinExistence type="predicted"/>
<evidence type="ECO:0000313" key="6">
    <source>
        <dbReference type="Proteomes" id="UP000095009"/>
    </source>
</evidence>
<dbReference type="Gene3D" id="2.30.30.40">
    <property type="entry name" value="SH3 Domains"/>
    <property type="match status" value="1"/>
</dbReference>
<keyword evidence="1 2" id="KW-0728">SH3 domain</keyword>
<evidence type="ECO:0000256" key="1">
    <source>
        <dbReference type="ARBA" id="ARBA00022443"/>
    </source>
</evidence>
<dbReference type="SUPFAM" id="SSF50044">
    <property type="entry name" value="SH3-domain"/>
    <property type="match status" value="1"/>
</dbReference>
<evidence type="ECO:0000256" key="2">
    <source>
        <dbReference type="PROSITE-ProRule" id="PRU00192"/>
    </source>
</evidence>
<feature type="region of interest" description="Disordered" evidence="3">
    <location>
        <begin position="136"/>
        <end position="250"/>
    </location>
</feature>
<accession>A0A1E3PQ92</accession>
<dbReference type="STRING" id="857566.A0A1E3PQ92"/>
<gene>
    <name evidence="5" type="ORF">NADFUDRAFT_45575</name>
</gene>
<dbReference type="Proteomes" id="UP000095009">
    <property type="component" value="Unassembled WGS sequence"/>
</dbReference>
<name>A0A1E3PQ92_9ASCO</name>
<feature type="compositionally biased region" description="Low complexity" evidence="3">
    <location>
        <begin position="220"/>
        <end position="233"/>
    </location>
</feature>
<dbReference type="EMBL" id="KV454407">
    <property type="protein sequence ID" value="ODQ67480.1"/>
    <property type="molecule type" value="Genomic_DNA"/>
</dbReference>
<feature type="compositionally biased region" description="Polar residues" evidence="3">
    <location>
        <begin position="160"/>
        <end position="189"/>
    </location>
</feature>
<evidence type="ECO:0000256" key="3">
    <source>
        <dbReference type="SAM" id="MobiDB-lite"/>
    </source>
</evidence>
<dbReference type="InterPro" id="IPR036028">
    <property type="entry name" value="SH3-like_dom_sf"/>
</dbReference>
<dbReference type="InterPro" id="IPR050670">
    <property type="entry name" value="STAM"/>
</dbReference>
<dbReference type="PROSITE" id="PS50002">
    <property type="entry name" value="SH3"/>
    <property type="match status" value="1"/>
</dbReference>
<keyword evidence="6" id="KW-1185">Reference proteome</keyword>
<reference evidence="5 6" key="1">
    <citation type="journal article" date="2016" name="Proc. Natl. Acad. Sci. U.S.A.">
        <title>Comparative genomics of biotechnologically important yeasts.</title>
        <authorList>
            <person name="Riley R."/>
            <person name="Haridas S."/>
            <person name="Wolfe K.H."/>
            <person name="Lopes M.R."/>
            <person name="Hittinger C.T."/>
            <person name="Goeker M."/>
            <person name="Salamov A.A."/>
            <person name="Wisecaver J.H."/>
            <person name="Long T.M."/>
            <person name="Calvey C.H."/>
            <person name="Aerts A.L."/>
            <person name="Barry K.W."/>
            <person name="Choi C."/>
            <person name="Clum A."/>
            <person name="Coughlan A.Y."/>
            <person name="Deshpande S."/>
            <person name="Douglass A.P."/>
            <person name="Hanson S.J."/>
            <person name="Klenk H.-P."/>
            <person name="LaButti K.M."/>
            <person name="Lapidus A."/>
            <person name="Lindquist E.A."/>
            <person name="Lipzen A.M."/>
            <person name="Meier-Kolthoff J.P."/>
            <person name="Ohm R.A."/>
            <person name="Otillar R.P."/>
            <person name="Pangilinan J.L."/>
            <person name="Peng Y."/>
            <person name="Rokas A."/>
            <person name="Rosa C.A."/>
            <person name="Scheuner C."/>
            <person name="Sibirny A.A."/>
            <person name="Slot J.C."/>
            <person name="Stielow J.B."/>
            <person name="Sun H."/>
            <person name="Kurtzman C.P."/>
            <person name="Blackwell M."/>
            <person name="Grigoriev I.V."/>
            <person name="Jeffries T.W."/>
        </authorList>
    </citation>
    <scope>NUCLEOTIDE SEQUENCE [LARGE SCALE GENOMIC DNA]</scope>
    <source>
        <strain evidence="5 6">DSM 6958</strain>
    </source>
</reference>
<dbReference type="PANTHER" id="PTHR45929:SF7">
    <property type="entry name" value="LAS SEVENTEEN-BINDING PROTEIN 1"/>
    <property type="match status" value="1"/>
</dbReference>
<dbReference type="InterPro" id="IPR001452">
    <property type="entry name" value="SH3_domain"/>
</dbReference>
<dbReference type="PRINTS" id="PR00452">
    <property type="entry name" value="SH3DOMAIN"/>
</dbReference>
<dbReference type="CDD" id="cd00174">
    <property type="entry name" value="SH3"/>
    <property type="match status" value="1"/>
</dbReference>
<feature type="region of interest" description="Disordered" evidence="3">
    <location>
        <begin position="55"/>
        <end position="89"/>
    </location>
</feature>
<feature type="compositionally biased region" description="Basic and acidic residues" evidence="3">
    <location>
        <begin position="234"/>
        <end position="248"/>
    </location>
</feature>